<proteinExistence type="predicted"/>
<accession>A0A9P1CDK9</accession>
<comment type="caution">
    <text evidence="2">The sequence shown here is derived from an EMBL/GenBank/DDBJ whole genome shotgun (WGS) entry which is preliminary data.</text>
</comment>
<dbReference type="EMBL" id="CAMXCT010001373">
    <property type="protein sequence ID" value="CAI3989476.1"/>
    <property type="molecule type" value="Genomic_DNA"/>
</dbReference>
<dbReference type="Proteomes" id="UP001152797">
    <property type="component" value="Unassembled WGS sequence"/>
</dbReference>
<protein>
    <submittedName>
        <fullName evidence="2">Uncharacterized protein</fullName>
    </submittedName>
</protein>
<dbReference type="EMBL" id="CAMXCT030001373">
    <property type="protein sequence ID" value="CAL4776788.1"/>
    <property type="molecule type" value="Genomic_DNA"/>
</dbReference>
<gene>
    <name evidence="2" type="ORF">C1SCF055_LOCUS16549</name>
</gene>
<evidence type="ECO:0000256" key="1">
    <source>
        <dbReference type="SAM" id="MobiDB-lite"/>
    </source>
</evidence>
<evidence type="ECO:0000313" key="4">
    <source>
        <dbReference type="Proteomes" id="UP001152797"/>
    </source>
</evidence>
<reference evidence="2" key="1">
    <citation type="submission" date="2022-10" db="EMBL/GenBank/DDBJ databases">
        <authorList>
            <person name="Chen Y."/>
            <person name="Dougan E. K."/>
            <person name="Chan C."/>
            <person name="Rhodes N."/>
            <person name="Thang M."/>
        </authorList>
    </citation>
    <scope>NUCLEOTIDE SEQUENCE</scope>
</reference>
<evidence type="ECO:0000313" key="3">
    <source>
        <dbReference type="EMBL" id="CAL1142851.1"/>
    </source>
</evidence>
<dbReference type="AlphaFoldDB" id="A0A9P1CDK9"/>
<name>A0A9P1CDK9_9DINO</name>
<reference evidence="3" key="2">
    <citation type="submission" date="2024-04" db="EMBL/GenBank/DDBJ databases">
        <authorList>
            <person name="Chen Y."/>
            <person name="Shah S."/>
            <person name="Dougan E. K."/>
            <person name="Thang M."/>
            <person name="Chan C."/>
        </authorList>
    </citation>
    <scope>NUCLEOTIDE SEQUENCE [LARGE SCALE GENOMIC DNA]</scope>
</reference>
<dbReference type="EMBL" id="CAMXCT020001373">
    <property type="protein sequence ID" value="CAL1142851.1"/>
    <property type="molecule type" value="Genomic_DNA"/>
</dbReference>
<sequence>MASPSPEMVSPDMVSSQRKRRRFHNEDVTVEQVEELGILREVDPRVIAQKLIDEGKAGWEPADWRNPMENLGNLFDRYTLGQGSLPFTIDVAVVSGNFVASLKTCLSQDEYVGSYHTEPHAKQEAAKSFLRDPNVKKLFGLIPPKQGDIRHKVVLYTEEKRACEDFGVTRVVQNLIVRKRIDDVLAVFHDMGYRTDVWDFNV</sequence>
<keyword evidence="4" id="KW-1185">Reference proteome</keyword>
<evidence type="ECO:0000313" key="2">
    <source>
        <dbReference type="EMBL" id="CAI3989476.1"/>
    </source>
</evidence>
<feature type="region of interest" description="Disordered" evidence="1">
    <location>
        <begin position="1"/>
        <end position="23"/>
    </location>
</feature>
<organism evidence="2">
    <name type="scientific">Cladocopium goreaui</name>
    <dbReference type="NCBI Taxonomy" id="2562237"/>
    <lineage>
        <taxon>Eukaryota</taxon>
        <taxon>Sar</taxon>
        <taxon>Alveolata</taxon>
        <taxon>Dinophyceae</taxon>
        <taxon>Suessiales</taxon>
        <taxon>Symbiodiniaceae</taxon>
        <taxon>Cladocopium</taxon>
    </lineage>
</organism>